<protein>
    <submittedName>
        <fullName evidence="2">Uncharacterized protein</fullName>
    </submittedName>
</protein>
<sequence length="587" mass="65772">MTENGSSQEGHIHDVLIIGAGPGGLAVAARLREPLPGAQFTSDEHQRYHWIRKHGRHAMAIKNRRSGAIEAPSSRSSRSSQREHFHADIYMLVLDEEGDEWMTRWNRLFKAFGIHTLRSPMFFHVDPGDRDGLLAYAYMQGREGELTEIGGVVGKELSKHQRKKRMGKRSIYAPSNPVVDERERNDYFRPSTPLFHSHCTDVKDRYHLGNSLVNQASVQDIVYDFSPLHPESDKIFTVTSDKGTQYARIVVLAVGPANKPCIPGLSPEDRMEGACHTMHIRSFPSSIVKDRIKARIPTSVLIVGGGLTSAQIAEKAVASGISTVYLIMRGPVKVKHFDMDLDWVGKFRNQKQAAFWSADSHSERLDMYLRARDGGSMNPTYKRIVEKLGESGRLSLMTFTTIASKVWDSSSQQWTVTVSTRMPRPEPKAGTVLDGEQEMKPIEETMMLPPIDYIYFATGVETNYTTLPFLQSMNRNYPIPSAGGYPCITDDMMWRKDVPMFVTGRLAALQLGPGAPNLIGCRTGAERIAWNILEILSGGKTGSEDRHEVESRTRPGRGDEAYADREFSYRTGRGNMFESLEQGDSDE</sequence>
<evidence type="ECO:0000313" key="2">
    <source>
        <dbReference type="EMBL" id="TPX19133.1"/>
    </source>
</evidence>
<dbReference type="SUPFAM" id="SSF51905">
    <property type="entry name" value="FAD/NAD(P)-binding domain"/>
    <property type="match status" value="1"/>
</dbReference>
<dbReference type="GeneID" id="41978653"/>
<dbReference type="Proteomes" id="UP000319257">
    <property type="component" value="Unassembled WGS sequence"/>
</dbReference>
<dbReference type="PANTHER" id="PTHR38663">
    <property type="match status" value="1"/>
</dbReference>
<evidence type="ECO:0000256" key="1">
    <source>
        <dbReference type="SAM" id="MobiDB-lite"/>
    </source>
</evidence>
<organism evidence="2 3">
    <name type="scientific">Thyridium curvatum</name>
    <dbReference type="NCBI Taxonomy" id="1093900"/>
    <lineage>
        <taxon>Eukaryota</taxon>
        <taxon>Fungi</taxon>
        <taxon>Dikarya</taxon>
        <taxon>Ascomycota</taxon>
        <taxon>Pezizomycotina</taxon>
        <taxon>Sordariomycetes</taxon>
        <taxon>Sordariomycetidae</taxon>
        <taxon>Thyridiales</taxon>
        <taxon>Thyridiaceae</taxon>
        <taxon>Thyridium</taxon>
    </lineage>
</organism>
<dbReference type="STRING" id="1093900.A0A507BHY5"/>
<name>A0A507BHY5_9PEZI</name>
<reference evidence="2 3" key="1">
    <citation type="submission" date="2019-06" db="EMBL/GenBank/DDBJ databases">
        <title>Draft genome sequence of the filamentous fungus Phialemoniopsis curvata isolated from diesel fuel.</title>
        <authorList>
            <person name="Varaljay V.A."/>
            <person name="Lyon W.J."/>
            <person name="Crouch A.L."/>
            <person name="Drake C.E."/>
            <person name="Hollomon J.M."/>
            <person name="Nadeau L.J."/>
            <person name="Nunn H.S."/>
            <person name="Stevenson B.S."/>
            <person name="Bojanowski C.L."/>
            <person name="Crookes-Goodson W.J."/>
        </authorList>
    </citation>
    <scope>NUCLEOTIDE SEQUENCE [LARGE SCALE GENOMIC DNA]</scope>
    <source>
        <strain evidence="2 3">D216</strain>
    </source>
</reference>
<accession>A0A507BHY5</accession>
<dbReference type="InParanoid" id="A0A507BHY5"/>
<dbReference type="RefSeq" id="XP_031000844.1">
    <property type="nucleotide sequence ID" value="XM_031133910.1"/>
</dbReference>
<dbReference type="EMBL" id="SKBQ01000100">
    <property type="protein sequence ID" value="TPX19133.1"/>
    <property type="molecule type" value="Genomic_DNA"/>
</dbReference>
<dbReference type="OrthoDB" id="76038at2759"/>
<dbReference type="Gene3D" id="3.50.50.60">
    <property type="entry name" value="FAD/NAD(P)-binding domain"/>
    <property type="match status" value="1"/>
</dbReference>
<comment type="caution">
    <text evidence="2">The sequence shown here is derived from an EMBL/GenBank/DDBJ whole genome shotgun (WGS) entry which is preliminary data.</text>
</comment>
<dbReference type="AlphaFoldDB" id="A0A507BHY5"/>
<keyword evidence="3" id="KW-1185">Reference proteome</keyword>
<feature type="compositionally biased region" description="Basic and acidic residues" evidence="1">
    <location>
        <begin position="542"/>
        <end position="559"/>
    </location>
</feature>
<proteinExistence type="predicted"/>
<feature type="region of interest" description="Disordered" evidence="1">
    <location>
        <begin position="540"/>
        <end position="559"/>
    </location>
</feature>
<dbReference type="InterPro" id="IPR036188">
    <property type="entry name" value="FAD/NAD-bd_sf"/>
</dbReference>
<gene>
    <name evidence="2" type="ORF">E0L32_011206</name>
</gene>
<evidence type="ECO:0000313" key="3">
    <source>
        <dbReference type="Proteomes" id="UP000319257"/>
    </source>
</evidence>
<dbReference type="PANTHER" id="PTHR38663:SF1">
    <property type="entry name" value="L-ORNITHINE N(5)-MONOOXYGENASE"/>
    <property type="match status" value="1"/>
</dbReference>